<evidence type="ECO:0000313" key="1">
    <source>
        <dbReference type="EMBL" id="MFC5060257.1"/>
    </source>
</evidence>
<comment type="caution">
    <text evidence="1">The sequence shown here is derived from an EMBL/GenBank/DDBJ whole genome shotgun (WGS) entry which is preliminary data.</text>
</comment>
<dbReference type="InterPro" id="IPR055091">
    <property type="entry name" value="WelO5-like"/>
</dbReference>
<dbReference type="Gene3D" id="2.60.120.620">
    <property type="entry name" value="q2cbj1_9rhob like domain"/>
    <property type="match status" value="1"/>
</dbReference>
<dbReference type="Pfam" id="PF22814">
    <property type="entry name" value="WelO5"/>
    <property type="match status" value="1"/>
</dbReference>
<organism evidence="1 2">
    <name type="scientific">Saccharothrix xinjiangensis</name>
    <dbReference type="NCBI Taxonomy" id="204798"/>
    <lineage>
        <taxon>Bacteria</taxon>
        <taxon>Bacillati</taxon>
        <taxon>Actinomycetota</taxon>
        <taxon>Actinomycetes</taxon>
        <taxon>Pseudonocardiales</taxon>
        <taxon>Pseudonocardiaceae</taxon>
        <taxon>Saccharothrix</taxon>
    </lineage>
</organism>
<dbReference type="Proteomes" id="UP001595833">
    <property type="component" value="Unassembled WGS sequence"/>
</dbReference>
<evidence type="ECO:0000313" key="2">
    <source>
        <dbReference type="Proteomes" id="UP001595833"/>
    </source>
</evidence>
<keyword evidence="2" id="KW-1185">Reference proteome</keyword>
<protein>
    <recommendedName>
        <fullName evidence="3">2-oxoglutarate-Fe(II)-dependent oxygenase superfamily protein</fullName>
    </recommendedName>
</protein>
<dbReference type="EMBL" id="JBHSJB010000053">
    <property type="protein sequence ID" value="MFC5060257.1"/>
    <property type="molecule type" value="Genomic_DNA"/>
</dbReference>
<evidence type="ECO:0008006" key="3">
    <source>
        <dbReference type="Google" id="ProtNLM"/>
    </source>
</evidence>
<gene>
    <name evidence="1" type="ORF">ACFPFM_41650</name>
</gene>
<name>A0ABV9YEV0_9PSEU</name>
<dbReference type="SUPFAM" id="SSF51197">
    <property type="entry name" value="Clavaminate synthase-like"/>
    <property type="match status" value="1"/>
</dbReference>
<proteinExistence type="predicted"/>
<accession>A0ABV9YEV0</accession>
<reference evidence="2" key="1">
    <citation type="journal article" date="2019" name="Int. J. Syst. Evol. Microbiol.">
        <title>The Global Catalogue of Microorganisms (GCM) 10K type strain sequencing project: providing services to taxonomists for standard genome sequencing and annotation.</title>
        <authorList>
            <consortium name="The Broad Institute Genomics Platform"/>
            <consortium name="The Broad Institute Genome Sequencing Center for Infectious Disease"/>
            <person name="Wu L."/>
            <person name="Ma J."/>
        </authorList>
    </citation>
    <scope>NUCLEOTIDE SEQUENCE [LARGE SCALE GENOMIC DNA]</scope>
    <source>
        <strain evidence="2">KCTC 12848</strain>
    </source>
</reference>
<dbReference type="RefSeq" id="WP_380648932.1">
    <property type="nucleotide sequence ID" value="NZ_JBHSJB010000053.1"/>
</dbReference>
<sequence length="282" mass="31321">MSTTSISHEQNLASQASPVYQLFGVADVAEPGRDHLAQVASGALAAIRVPELFTHEECERIMTTLATCPMGSYDEQRVQPRVPKLGPAIYDYYGESASGELPVSYWEHATQSEETRSGLLGGEDPLPIALSRIERIWGNPVRRAAVAGRTLFAGMIREINLGMKLHFDDVIREVPGLLDEMPMCQLAFNVHLAAPRSGGEANVYQRRWRVTDELPENRDTYGYDEKIVLGDARAVVRAEVGDATFFDSRNYHIVRPNTSDDRRVTMSFFMGLTASGEITVWS</sequence>